<feature type="region of interest" description="Disordered" evidence="1">
    <location>
        <begin position="1"/>
        <end position="31"/>
    </location>
</feature>
<reference evidence="2" key="1">
    <citation type="journal article" date="2023" name="bioRxiv">
        <title>Improved chromosome-level genome assembly for marigold (Tagetes erecta).</title>
        <authorList>
            <person name="Jiang F."/>
            <person name="Yuan L."/>
            <person name="Wang S."/>
            <person name="Wang H."/>
            <person name="Xu D."/>
            <person name="Wang A."/>
            <person name="Fan W."/>
        </authorList>
    </citation>
    <scope>NUCLEOTIDE SEQUENCE</scope>
    <source>
        <strain evidence="2">WSJ</strain>
        <tissue evidence="2">Leaf</tissue>
    </source>
</reference>
<evidence type="ECO:0000313" key="3">
    <source>
        <dbReference type="Proteomes" id="UP001229421"/>
    </source>
</evidence>
<dbReference type="AlphaFoldDB" id="A0AAD8P9G8"/>
<feature type="compositionally biased region" description="Basic residues" evidence="1">
    <location>
        <begin position="20"/>
        <end position="31"/>
    </location>
</feature>
<dbReference type="Proteomes" id="UP001229421">
    <property type="component" value="Unassembled WGS sequence"/>
</dbReference>
<evidence type="ECO:0000256" key="1">
    <source>
        <dbReference type="SAM" id="MobiDB-lite"/>
    </source>
</evidence>
<proteinExistence type="predicted"/>
<accession>A0AAD8P9G8</accession>
<protein>
    <submittedName>
        <fullName evidence="2">Uncharacterized protein</fullName>
    </submittedName>
</protein>
<dbReference type="EMBL" id="JAUHHV010000001">
    <property type="protein sequence ID" value="KAK1437162.1"/>
    <property type="molecule type" value="Genomic_DNA"/>
</dbReference>
<organism evidence="2 3">
    <name type="scientific">Tagetes erecta</name>
    <name type="common">African marigold</name>
    <dbReference type="NCBI Taxonomy" id="13708"/>
    <lineage>
        <taxon>Eukaryota</taxon>
        <taxon>Viridiplantae</taxon>
        <taxon>Streptophyta</taxon>
        <taxon>Embryophyta</taxon>
        <taxon>Tracheophyta</taxon>
        <taxon>Spermatophyta</taxon>
        <taxon>Magnoliopsida</taxon>
        <taxon>eudicotyledons</taxon>
        <taxon>Gunneridae</taxon>
        <taxon>Pentapetalae</taxon>
        <taxon>asterids</taxon>
        <taxon>campanulids</taxon>
        <taxon>Asterales</taxon>
        <taxon>Asteraceae</taxon>
        <taxon>Asteroideae</taxon>
        <taxon>Heliantheae alliance</taxon>
        <taxon>Tageteae</taxon>
        <taxon>Tagetes</taxon>
    </lineage>
</organism>
<sequence>MEKSDAYTDTDKAVDDHAKTRSGKKERKKKHKSCFWRLECKPHKAEVYVKPEVDKNICRDRFCKDHFEKPIIMQSANNIQPSLPPPPPPHMVPYYHQQRPMYPMPPVPLYPYDGMFPFPNYPRW</sequence>
<comment type="caution">
    <text evidence="2">The sequence shown here is derived from an EMBL/GenBank/DDBJ whole genome shotgun (WGS) entry which is preliminary data.</text>
</comment>
<feature type="compositionally biased region" description="Basic and acidic residues" evidence="1">
    <location>
        <begin position="1"/>
        <end position="19"/>
    </location>
</feature>
<gene>
    <name evidence="2" type="ORF">QVD17_02948</name>
</gene>
<evidence type="ECO:0000313" key="2">
    <source>
        <dbReference type="EMBL" id="KAK1437162.1"/>
    </source>
</evidence>
<name>A0AAD8P9G8_TARER</name>
<keyword evidence="3" id="KW-1185">Reference proteome</keyword>